<feature type="domain" description="Attractin/MKLN-like beta-propeller" evidence="5">
    <location>
        <begin position="24"/>
        <end position="262"/>
    </location>
</feature>
<dbReference type="PANTHER" id="PTHR46093:SF18">
    <property type="entry name" value="FIBRONECTIN TYPE-III DOMAIN-CONTAINING PROTEIN"/>
    <property type="match status" value="1"/>
</dbReference>
<protein>
    <submittedName>
        <fullName evidence="6">10325_t:CDS:1</fullName>
    </submittedName>
</protein>
<feature type="chain" id="PRO_5040736369" evidence="4">
    <location>
        <begin position="22"/>
        <end position="411"/>
    </location>
</feature>
<evidence type="ECO:0000256" key="2">
    <source>
        <dbReference type="ARBA" id="ARBA00022737"/>
    </source>
</evidence>
<comment type="caution">
    <text evidence="6">The sequence shown here is derived from an EMBL/GenBank/DDBJ whole genome shotgun (WGS) entry which is preliminary data.</text>
</comment>
<proteinExistence type="predicted"/>
<evidence type="ECO:0000313" key="6">
    <source>
        <dbReference type="EMBL" id="CAI2176264.1"/>
    </source>
</evidence>
<keyword evidence="7" id="KW-1185">Reference proteome</keyword>
<keyword evidence="2" id="KW-0677">Repeat</keyword>
<keyword evidence="3" id="KW-0812">Transmembrane</keyword>
<reference evidence="6" key="1">
    <citation type="submission" date="2022-08" db="EMBL/GenBank/DDBJ databases">
        <authorList>
            <person name="Kallberg Y."/>
            <person name="Tangrot J."/>
            <person name="Rosling A."/>
        </authorList>
    </citation>
    <scope>NUCLEOTIDE SEQUENCE</scope>
    <source>
        <strain evidence="6">Wild A</strain>
    </source>
</reference>
<name>A0A9W4SP76_9GLOM</name>
<evidence type="ECO:0000313" key="7">
    <source>
        <dbReference type="Proteomes" id="UP001153678"/>
    </source>
</evidence>
<dbReference type="Pfam" id="PF24981">
    <property type="entry name" value="Beta-prop_ATRN-LZTR1"/>
    <property type="match status" value="1"/>
</dbReference>
<dbReference type="Gene3D" id="2.120.10.80">
    <property type="entry name" value="Kelch-type beta propeller"/>
    <property type="match status" value="2"/>
</dbReference>
<dbReference type="InterPro" id="IPR056737">
    <property type="entry name" value="Beta-prop_ATRN-MKLN-like"/>
</dbReference>
<dbReference type="SUPFAM" id="SSF117281">
    <property type="entry name" value="Kelch motif"/>
    <property type="match status" value="2"/>
</dbReference>
<dbReference type="OrthoDB" id="2346905at2759"/>
<keyword evidence="1" id="KW-0880">Kelch repeat</keyword>
<evidence type="ECO:0000259" key="5">
    <source>
        <dbReference type="Pfam" id="PF24981"/>
    </source>
</evidence>
<keyword evidence="3" id="KW-0472">Membrane</keyword>
<feature type="signal peptide" evidence="4">
    <location>
        <begin position="1"/>
        <end position="21"/>
    </location>
</feature>
<dbReference type="Proteomes" id="UP001153678">
    <property type="component" value="Unassembled WGS sequence"/>
</dbReference>
<organism evidence="6 7">
    <name type="scientific">Funneliformis geosporum</name>
    <dbReference type="NCBI Taxonomy" id="1117311"/>
    <lineage>
        <taxon>Eukaryota</taxon>
        <taxon>Fungi</taxon>
        <taxon>Fungi incertae sedis</taxon>
        <taxon>Mucoromycota</taxon>
        <taxon>Glomeromycotina</taxon>
        <taxon>Glomeromycetes</taxon>
        <taxon>Glomerales</taxon>
        <taxon>Glomeraceae</taxon>
        <taxon>Funneliformis</taxon>
    </lineage>
</organism>
<evidence type="ECO:0000256" key="4">
    <source>
        <dbReference type="SAM" id="SignalP"/>
    </source>
</evidence>
<keyword evidence="3" id="KW-1133">Transmembrane helix</keyword>
<gene>
    <name evidence="6" type="ORF">FWILDA_LOCUS7501</name>
</gene>
<feature type="transmembrane region" description="Helical" evidence="3">
    <location>
        <begin position="377"/>
        <end position="398"/>
    </location>
</feature>
<accession>A0A9W4SP76</accession>
<dbReference type="InterPro" id="IPR015915">
    <property type="entry name" value="Kelch-typ_b-propeller"/>
</dbReference>
<feature type="non-terminal residue" evidence="6">
    <location>
        <position position="411"/>
    </location>
</feature>
<evidence type="ECO:0000256" key="3">
    <source>
        <dbReference type="SAM" id="Phobius"/>
    </source>
</evidence>
<dbReference type="EMBL" id="CAMKVN010001481">
    <property type="protein sequence ID" value="CAI2176264.1"/>
    <property type="molecule type" value="Genomic_DNA"/>
</dbReference>
<evidence type="ECO:0000256" key="1">
    <source>
        <dbReference type="ARBA" id="ARBA00022441"/>
    </source>
</evidence>
<dbReference type="AlphaFoldDB" id="A0A9W4SP76"/>
<sequence length="411" mass="45194">MSSIIINLGIIINMIITVTLAQQTILRCCHGSVLAEGRIYIGGGYTGDENQDIILNDFVSFDVSVPFSSTDMKYEVHANVPIKSVAHALVYAKSAKGGMIYLFGGYRKIPIGDPIYEYSLEKQAWSSITPKVNNGITMPIESSTRIVGITDSSLDTIYIFDNGTMYIYDVLNNFWNPGVIAPYKLNYYGAVMLNTSEIAYIGGSDGTTNLPMNQILLYNTKLSLWYTKNAKSNGVMPSPRQGHTASIAPDGRIFIYGGFDGNEDALISSGSIPSFAVLERVGDEFVWSSPELFNQSSVMRIYHTSHVVGDYLIVALGRNLTHVRLNTIDLINIKSRDSYEIVTDFTPSPVSSQATLPITPITSSPPISSSSLSKNTIILATVFSTSVFFVIIASAFYLKLYYQRRNIFPTA</sequence>
<dbReference type="PANTHER" id="PTHR46093">
    <property type="entry name" value="ACYL-COA-BINDING DOMAIN-CONTAINING PROTEIN 5"/>
    <property type="match status" value="1"/>
</dbReference>
<keyword evidence="4" id="KW-0732">Signal</keyword>